<evidence type="ECO:0000256" key="10">
    <source>
        <dbReference type="ARBA" id="ARBA00040743"/>
    </source>
</evidence>
<dbReference type="Proteomes" id="UP000503096">
    <property type="component" value="Chromosome"/>
</dbReference>
<dbReference type="InParanoid" id="A0A6M4H9V4"/>
<dbReference type="Gene3D" id="1.10.4030.10">
    <property type="entry name" value="Porin chaperone SurA, peptide-binding domain"/>
    <property type="match status" value="1"/>
</dbReference>
<dbReference type="GO" id="GO:0005886">
    <property type="term" value="C:plasma membrane"/>
    <property type="evidence" value="ECO:0007669"/>
    <property type="project" value="UniProtKB-SubCell"/>
</dbReference>
<feature type="transmembrane region" description="Helical" evidence="14">
    <location>
        <begin position="16"/>
        <end position="35"/>
    </location>
</feature>
<keyword evidence="5 14" id="KW-1133">Transmembrane helix</keyword>
<evidence type="ECO:0000256" key="9">
    <source>
        <dbReference type="ARBA" id="ARBA00038408"/>
    </source>
</evidence>
<comment type="similarity">
    <text evidence="9">Belongs to the PpiD chaperone family.</text>
</comment>
<keyword evidence="7" id="KW-0143">Chaperone</keyword>
<keyword evidence="4 14" id="KW-0812">Transmembrane</keyword>
<feature type="compositionally biased region" description="Basic and acidic residues" evidence="13">
    <location>
        <begin position="625"/>
        <end position="636"/>
    </location>
</feature>
<dbReference type="Gene3D" id="3.10.50.40">
    <property type="match status" value="1"/>
</dbReference>
<dbReference type="GO" id="GO:0003755">
    <property type="term" value="F:peptidyl-prolyl cis-trans isomerase activity"/>
    <property type="evidence" value="ECO:0007669"/>
    <property type="project" value="UniProtKB-KW"/>
</dbReference>
<dbReference type="Pfam" id="PF13624">
    <property type="entry name" value="SurA_N_3"/>
    <property type="match status" value="1"/>
</dbReference>
<dbReference type="AlphaFoldDB" id="A0A6M4H9V4"/>
<dbReference type="SUPFAM" id="SSF109998">
    <property type="entry name" value="Triger factor/SurA peptide-binding domain-like"/>
    <property type="match status" value="1"/>
</dbReference>
<dbReference type="KEGG" id="upl:DSM104440_02470"/>
<keyword evidence="8 12" id="KW-0413">Isomerase</keyword>
<evidence type="ECO:0000256" key="5">
    <source>
        <dbReference type="ARBA" id="ARBA00022989"/>
    </source>
</evidence>
<dbReference type="InterPro" id="IPR052029">
    <property type="entry name" value="PpiD_chaperone"/>
</dbReference>
<dbReference type="InterPro" id="IPR027304">
    <property type="entry name" value="Trigger_fact/SurA_dom_sf"/>
</dbReference>
<dbReference type="PROSITE" id="PS50198">
    <property type="entry name" value="PPIC_PPIASE_2"/>
    <property type="match status" value="1"/>
</dbReference>
<comment type="subcellular location">
    <subcellularLocation>
        <location evidence="1">Cell inner membrane</location>
        <topology evidence="1">Single-pass type II membrane protein</topology>
        <orientation evidence="1">Periplasmic side</orientation>
    </subcellularLocation>
</comment>
<dbReference type="Pfam" id="PF13616">
    <property type="entry name" value="Rotamase_3"/>
    <property type="match status" value="1"/>
</dbReference>
<evidence type="ECO:0000259" key="15">
    <source>
        <dbReference type="PROSITE" id="PS50198"/>
    </source>
</evidence>
<evidence type="ECO:0000256" key="7">
    <source>
        <dbReference type="ARBA" id="ARBA00023186"/>
    </source>
</evidence>
<feature type="compositionally biased region" description="Pro residues" evidence="13">
    <location>
        <begin position="644"/>
        <end position="656"/>
    </location>
</feature>
<protein>
    <recommendedName>
        <fullName evidence="10">Periplasmic chaperone PpiD</fullName>
    </recommendedName>
    <alternativeName>
        <fullName evidence="11">Periplasmic folding chaperone</fullName>
    </alternativeName>
</protein>
<keyword evidence="2" id="KW-1003">Cell membrane</keyword>
<keyword evidence="6 14" id="KW-0472">Membrane</keyword>
<evidence type="ECO:0000256" key="12">
    <source>
        <dbReference type="PROSITE-ProRule" id="PRU00278"/>
    </source>
</evidence>
<proteinExistence type="inferred from homology"/>
<feature type="region of interest" description="Disordered" evidence="13">
    <location>
        <begin position="623"/>
        <end position="656"/>
    </location>
</feature>
<accession>A0A6M4H9V4</accession>
<keyword evidence="3" id="KW-0997">Cell inner membrane</keyword>
<dbReference type="EMBL" id="CP053073">
    <property type="protein sequence ID" value="QJR15648.1"/>
    <property type="molecule type" value="Genomic_DNA"/>
</dbReference>
<dbReference type="RefSeq" id="WP_171163111.1">
    <property type="nucleotide sequence ID" value="NZ_CP053073.1"/>
</dbReference>
<evidence type="ECO:0000256" key="8">
    <source>
        <dbReference type="ARBA" id="ARBA00023235"/>
    </source>
</evidence>
<dbReference type="PANTHER" id="PTHR47529">
    <property type="entry name" value="PEPTIDYL-PROLYL CIS-TRANS ISOMERASE D"/>
    <property type="match status" value="1"/>
</dbReference>
<dbReference type="SUPFAM" id="SSF54534">
    <property type="entry name" value="FKBP-like"/>
    <property type="match status" value="1"/>
</dbReference>
<evidence type="ECO:0000256" key="1">
    <source>
        <dbReference type="ARBA" id="ARBA00004382"/>
    </source>
</evidence>
<keyword evidence="17" id="KW-1185">Reference proteome</keyword>
<dbReference type="PANTHER" id="PTHR47529:SF1">
    <property type="entry name" value="PERIPLASMIC CHAPERONE PPID"/>
    <property type="match status" value="1"/>
</dbReference>
<dbReference type="InterPro" id="IPR000297">
    <property type="entry name" value="PPIase_PpiC"/>
</dbReference>
<evidence type="ECO:0000256" key="14">
    <source>
        <dbReference type="SAM" id="Phobius"/>
    </source>
</evidence>
<dbReference type="InterPro" id="IPR046357">
    <property type="entry name" value="PPIase_dom_sf"/>
</dbReference>
<sequence length="656" mass="71558">MLEQFREFASKKVVRWIFAIFLIIPFGLFGIDVYFKTPMGGDAVATVGPYRIAQSEFDNALRRRAEQYRQQFGANFDASMMDNPEIRRGVLDGVVSERLMAVGAQEAGVRIGDALLAERIAAMPPFQDAAGRFSKARYEELAKSIGLTTVGLDERIREEMRMSAYRDSIAETAFVPRTTLDSFIRLSEQSREVKVVNFPAEPMLPKVKITPEQVKAFYEGHKADFTTPEQVKAEYVELSAEALAAQVPVAADDVKKFYDANINRWGQREERKVSHILIAVKADAKEAEKKAAGDKANAIAADVRKKPATFADVAKKESQDPGSAVQGGDLGFFAKGAMVKPFEDAAFAAKKGEIVGPVLSEFGYHVILVTDIKPERMKSVAEATPEIEAELKKGEAARRFAESAEAFSNGVYEQSASLKPTAERLKLTVKTSDWLVKAGASNPALANPKLLAELFSDDAIKAKRNTSAVEIRPGVLVSARVLEHKPAELRPLETVSAVIERRMQRDEALKLAQADGEAKLKELQGGKDAGVKWPDALAVSRQKPGGLFPAVLDAVFKADSKKLPVYVGVNSPMGYSLVQVTKVIELEKIDDAKREGLGTQLRSAVAAQELEASLASVRNRAGVTVRKDALERREEGSAPAKSSVPPPPRPPSKFGS</sequence>
<gene>
    <name evidence="16" type="primary">ppiD</name>
    <name evidence="16" type="ORF">DSM104440_02470</name>
</gene>
<evidence type="ECO:0000313" key="17">
    <source>
        <dbReference type="Proteomes" id="UP000503096"/>
    </source>
</evidence>
<name>A0A6M4H9V4_9PROT</name>
<evidence type="ECO:0000256" key="2">
    <source>
        <dbReference type="ARBA" id="ARBA00022475"/>
    </source>
</evidence>
<keyword evidence="12" id="KW-0697">Rotamase</keyword>
<dbReference type="PROSITE" id="PS01096">
    <property type="entry name" value="PPIC_PPIASE_1"/>
    <property type="match status" value="1"/>
</dbReference>
<evidence type="ECO:0000256" key="11">
    <source>
        <dbReference type="ARBA" id="ARBA00042775"/>
    </source>
</evidence>
<feature type="domain" description="PpiC" evidence="15">
    <location>
        <begin position="268"/>
        <end position="371"/>
    </location>
</feature>
<evidence type="ECO:0000256" key="3">
    <source>
        <dbReference type="ARBA" id="ARBA00022519"/>
    </source>
</evidence>
<evidence type="ECO:0000313" key="16">
    <source>
        <dbReference type="EMBL" id="QJR15648.1"/>
    </source>
</evidence>
<reference evidence="16 17" key="1">
    <citation type="submission" date="2020-04" db="EMBL/GenBank/DDBJ databases">
        <title>Usitatibacter rugosus gen. nov., sp. nov. and Usitatibacter palustris sp. nov., novel members of Usitatibacteraceae fam. nov. within the order Nitrosomonadales isolated from soil.</title>
        <authorList>
            <person name="Huber K.J."/>
            <person name="Neumann-Schaal M."/>
            <person name="Geppert A."/>
            <person name="Luckner M."/>
            <person name="Wanner G."/>
            <person name="Overmann J."/>
        </authorList>
    </citation>
    <scope>NUCLEOTIDE SEQUENCE [LARGE SCALE GENOMIC DNA]</scope>
    <source>
        <strain evidence="16 17">Swamp67</strain>
    </source>
</reference>
<evidence type="ECO:0000256" key="13">
    <source>
        <dbReference type="SAM" id="MobiDB-lite"/>
    </source>
</evidence>
<evidence type="ECO:0000256" key="6">
    <source>
        <dbReference type="ARBA" id="ARBA00023136"/>
    </source>
</evidence>
<dbReference type="InterPro" id="IPR023058">
    <property type="entry name" value="PPIase_PpiC_CS"/>
</dbReference>
<dbReference type="FunCoup" id="A0A6M4H9V4">
    <property type="interactions" value="228"/>
</dbReference>
<organism evidence="16 17">
    <name type="scientific">Usitatibacter palustris</name>
    <dbReference type="NCBI Taxonomy" id="2732487"/>
    <lineage>
        <taxon>Bacteria</taxon>
        <taxon>Pseudomonadati</taxon>
        <taxon>Pseudomonadota</taxon>
        <taxon>Betaproteobacteria</taxon>
        <taxon>Nitrosomonadales</taxon>
        <taxon>Usitatibacteraceae</taxon>
        <taxon>Usitatibacter</taxon>
    </lineage>
</organism>
<evidence type="ECO:0000256" key="4">
    <source>
        <dbReference type="ARBA" id="ARBA00022692"/>
    </source>
</evidence>